<comment type="caution">
    <text evidence="10">The sequence shown here is derived from an EMBL/GenBank/DDBJ whole genome shotgun (WGS) entry which is preliminary data.</text>
</comment>
<dbReference type="GO" id="GO:0005507">
    <property type="term" value="F:copper ion binding"/>
    <property type="evidence" value="ECO:0007669"/>
    <property type="project" value="TreeGrafter"/>
</dbReference>
<gene>
    <name evidence="10" type="ORF">JIN81_03930</name>
</gene>
<comment type="catalytic activity">
    <reaction evidence="9">
        <text>S-methyl-5'-thioadenosine + phosphate = 5-(methylsulfanyl)-alpha-D-ribose 1-phosphate + adenine</text>
        <dbReference type="Rhea" id="RHEA:11852"/>
        <dbReference type="ChEBI" id="CHEBI:16708"/>
        <dbReference type="ChEBI" id="CHEBI:17509"/>
        <dbReference type="ChEBI" id="CHEBI:43474"/>
        <dbReference type="ChEBI" id="CHEBI:58533"/>
        <dbReference type="EC" id="2.4.2.28"/>
    </reaction>
    <physiologicalReaction direction="left-to-right" evidence="9">
        <dbReference type="Rhea" id="RHEA:11853"/>
    </physiologicalReaction>
</comment>
<comment type="catalytic activity">
    <reaction evidence="8">
        <text>adenosine + phosphate = alpha-D-ribose 1-phosphate + adenine</text>
        <dbReference type="Rhea" id="RHEA:27642"/>
        <dbReference type="ChEBI" id="CHEBI:16335"/>
        <dbReference type="ChEBI" id="CHEBI:16708"/>
        <dbReference type="ChEBI" id="CHEBI:43474"/>
        <dbReference type="ChEBI" id="CHEBI:57720"/>
        <dbReference type="EC" id="2.4.2.1"/>
    </reaction>
    <physiologicalReaction direction="left-to-right" evidence="8">
        <dbReference type="Rhea" id="RHEA:27643"/>
    </physiologicalReaction>
</comment>
<keyword evidence="11" id="KW-1185">Reference proteome</keyword>
<dbReference type="PANTHER" id="PTHR30616">
    <property type="entry name" value="UNCHARACTERIZED PROTEIN YFIH"/>
    <property type="match status" value="1"/>
</dbReference>
<evidence type="ECO:0000256" key="5">
    <source>
        <dbReference type="ARBA" id="ARBA00022801"/>
    </source>
</evidence>
<accession>A0A934R6E4</accession>
<dbReference type="Gene3D" id="3.60.140.10">
    <property type="entry name" value="CNF1/YfiH-like putative cysteine hydrolases"/>
    <property type="match status" value="2"/>
</dbReference>
<dbReference type="GO" id="GO:0017061">
    <property type="term" value="F:S-methyl-5-thioadenosine phosphorylase activity"/>
    <property type="evidence" value="ECO:0007669"/>
    <property type="project" value="UniProtKB-EC"/>
</dbReference>
<sequence>MTEALSFLDPLKEISGVRVDFVERIDGINVNGERDEVLERLDPAHRLRARSLSGSEHWWKAEQVHGGDVAVVEDTGASRMIPGVDGLVTRLRGETLGIYVADCGAIWMADRRTGAVGLLHSGKKGTEANILKRGVEALTGISGSAPGDLVVVLGPCIRPPHYEVDFAATIRNQASDLGVGGYHDCGIDTAGDPDRYYSYRMERGRTGRMLALIVGGAEA</sequence>
<dbReference type="EMBL" id="JAENII010000002">
    <property type="protein sequence ID" value="MBK1826154.1"/>
    <property type="molecule type" value="Genomic_DNA"/>
</dbReference>
<evidence type="ECO:0000256" key="7">
    <source>
        <dbReference type="ARBA" id="ARBA00047989"/>
    </source>
</evidence>
<evidence type="ECO:0000256" key="9">
    <source>
        <dbReference type="ARBA" id="ARBA00049893"/>
    </source>
</evidence>
<evidence type="ECO:0000313" key="11">
    <source>
        <dbReference type="Proteomes" id="UP000658278"/>
    </source>
</evidence>
<evidence type="ECO:0000256" key="1">
    <source>
        <dbReference type="ARBA" id="ARBA00000553"/>
    </source>
</evidence>
<keyword evidence="6" id="KW-0862">Zinc</keyword>
<reference evidence="10" key="1">
    <citation type="submission" date="2021-01" db="EMBL/GenBank/DDBJ databases">
        <title>Modified the classification status of verrucomicrobia.</title>
        <authorList>
            <person name="Feng X."/>
        </authorList>
    </citation>
    <scope>NUCLEOTIDE SEQUENCE</scope>
    <source>
        <strain evidence="10">KCTC 22201</strain>
    </source>
</reference>
<protein>
    <submittedName>
        <fullName evidence="10">Polyphenol oxidase family protein</fullName>
    </submittedName>
</protein>
<evidence type="ECO:0000256" key="8">
    <source>
        <dbReference type="ARBA" id="ARBA00048968"/>
    </source>
</evidence>
<comment type="similarity">
    <text evidence="2">Belongs to the purine nucleoside phosphorylase YfiH/LACC1 family.</text>
</comment>
<dbReference type="Proteomes" id="UP000658278">
    <property type="component" value="Unassembled WGS sequence"/>
</dbReference>
<dbReference type="InterPro" id="IPR038371">
    <property type="entry name" value="Cu_polyphenol_OxRdtase_sf"/>
</dbReference>
<evidence type="ECO:0000256" key="2">
    <source>
        <dbReference type="ARBA" id="ARBA00007353"/>
    </source>
</evidence>
<dbReference type="CDD" id="cd16833">
    <property type="entry name" value="YfiH"/>
    <property type="match status" value="1"/>
</dbReference>
<dbReference type="Pfam" id="PF02578">
    <property type="entry name" value="Cu-oxidase_4"/>
    <property type="match status" value="1"/>
</dbReference>
<evidence type="ECO:0000256" key="6">
    <source>
        <dbReference type="ARBA" id="ARBA00022833"/>
    </source>
</evidence>
<keyword evidence="4" id="KW-0479">Metal-binding</keyword>
<organism evidence="10 11">
    <name type="scientific">Haloferula rosea</name>
    <dbReference type="NCBI Taxonomy" id="490093"/>
    <lineage>
        <taxon>Bacteria</taxon>
        <taxon>Pseudomonadati</taxon>
        <taxon>Verrucomicrobiota</taxon>
        <taxon>Verrucomicrobiia</taxon>
        <taxon>Verrucomicrobiales</taxon>
        <taxon>Verrucomicrobiaceae</taxon>
        <taxon>Haloferula</taxon>
    </lineage>
</organism>
<dbReference type="PANTHER" id="PTHR30616:SF2">
    <property type="entry name" value="PURINE NUCLEOSIDE PHOSPHORYLASE LACC1"/>
    <property type="match status" value="1"/>
</dbReference>
<name>A0A934R6E4_9BACT</name>
<dbReference type="AlphaFoldDB" id="A0A934R6E4"/>
<dbReference type="GO" id="GO:0016787">
    <property type="term" value="F:hydrolase activity"/>
    <property type="evidence" value="ECO:0007669"/>
    <property type="project" value="UniProtKB-KW"/>
</dbReference>
<comment type="catalytic activity">
    <reaction evidence="7">
        <text>adenosine + H2O + H(+) = inosine + NH4(+)</text>
        <dbReference type="Rhea" id="RHEA:24408"/>
        <dbReference type="ChEBI" id="CHEBI:15377"/>
        <dbReference type="ChEBI" id="CHEBI:15378"/>
        <dbReference type="ChEBI" id="CHEBI:16335"/>
        <dbReference type="ChEBI" id="CHEBI:17596"/>
        <dbReference type="ChEBI" id="CHEBI:28938"/>
        <dbReference type="EC" id="3.5.4.4"/>
    </reaction>
    <physiologicalReaction direction="left-to-right" evidence="7">
        <dbReference type="Rhea" id="RHEA:24409"/>
    </physiologicalReaction>
</comment>
<evidence type="ECO:0000256" key="4">
    <source>
        <dbReference type="ARBA" id="ARBA00022723"/>
    </source>
</evidence>
<evidence type="ECO:0000313" key="10">
    <source>
        <dbReference type="EMBL" id="MBK1826154.1"/>
    </source>
</evidence>
<comment type="catalytic activity">
    <reaction evidence="1">
        <text>inosine + phosphate = alpha-D-ribose 1-phosphate + hypoxanthine</text>
        <dbReference type="Rhea" id="RHEA:27646"/>
        <dbReference type="ChEBI" id="CHEBI:17368"/>
        <dbReference type="ChEBI" id="CHEBI:17596"/>
        <dbReference type="ChEBI" id="CHEBI:43474"/>
        <dbReference type="ChEBI" id="CHEBI:57720"/>
        <dbReference type="EC" id="2.4.2.1"/>
    </reaction>
    <physiologicalReaction direction="left-to-right" evidence="1">
        <dbReference type="Rhea" id="RHEA:27647"/>
    </physiologicalReaction>
</comment>
<dbReference type="InterPro" id="IPR011324">
    <property type="entry name" value="Cytotoxic_necrot_fac-like_cat"/>
</dbReference>
<dbReference type="SUPFAM" id="SSF64438">
    <property type="entry name" value="CNF1/YfiH-like putative cysteine hydrolases"/>
    <property type="match status" value="1"/>
</dbReference>
<proteinExistence type="inferred from homology"/>
<evidence type="ECO:0000256" key="3">
    <source>
        <dbReference type="ARBA" id="ARBA00022679"/>
    </source>
</evidence>
<keyword evidence="3" id="KW-0808">Transferase</keyword>
<dbReference type="InterPro" id="IPR003730">
    <property type="entry name" value="Cu_polyphenol_OxRdtase"/>
</dbReference>
<keyword evidence="5" id="KW-0378">Hydrolase</keyword>